<feature type="compositionally biased region" description="Polar residues" evidence="1">
    <location>
        <begin position="451"/>
        <end position="469"/>
    </location>
</feature>
<keyword evidence="3" id="KW-0808">Transferase</keyword>
<name>A0A507DR81_9FUNG</name>
<dbReference type="EMBL" id="QEAP01000905">
    <property type="protein sequence ID" value="TPX54244.1"/>
    <property type="molecule type" value="Genomic_DNA"/>
</dbReference>
<keyword evidence="4" id="KW-1185">Reference proteome</keyword>
<feature type="domain" description="Reverse transcriptase Ty1/copia-type" evidence="2">
    <location>
        <begin position="60"/>
        <end position="119"/>
    </location>
</feature>
<dbReference type="Proteomes" id="UP000320333">
    <property type="component" value="Unassembled WGS sequence"/>
</dbReference>
<dbReference type="STRING" id="246404.A0A507DR81"/>
<keyword evidence="3" id="KW-0239">DNA-directed DNA polymerase</keyword>
<dbReference type="Pfam" id="PF07727">
    <property type="entry name" value="RVT_2"/>
    <property type="match status" value="2"/>
</dbReference>
<dbReference type="SUPFAM" id="SSF56672">
    <property type="entry name" value="DNA/RNA polymerases"/>
    <property type="match status" value="1"/>
</dbReference>
<protein>
    <submittedName>
        <fullName evidence="3">DNA-directed DNA polymerase</fullName>
    </submittedName>
</protein>
<organism evidence="3 4">
    <name type="scientific">Chytriomyces confervae</name>
    <dbReference type="NCBI Taxonomy" id="246404"/>
    <lineage>
        <taxon>Eukaryota</taxon>
        <taxon>Fungi</taxon>
        <taxon>Fungi incertae sedis</taxon>
        <taxon>Chytridiomycota</taxon>
        <taxon>Chytridiomycota incertae sedis</taxon>
        <taxon>Chytridiomycetes</taxon>
        <taxon>Chytridiales</taxon>
        <taxon>Chytriomycetaceae</taxon>
        <taxon>Chytriomyces</taxon>
    </lineage>
</organism>
<keyword evidence="3" id="KW-0548">Nucleotidyltransferase</keyword>
<dbReference type="GO" id="GO:0003887">
    <property type="term" value="F:DNA-directed DNA polymerase activity"/>
    <property type="evidence" value="ECO:0007669"/>
    <property type="project" value="UniProtKB-KW"/>
</dbReference>
<feature type="domain" description="Reverse transcriptase Ty1/copia-type" evidence="2">
    <location>
        <begin position="125"/>
        <end position="271"/>
    </location>
</feature>
<feature type="region of interest" description="Disordered" evidence="1">
    <location>
        <begin position="1"/>
        <end position="29"/>
    </location>
</feature>
<dbReference type="InterPro" id="IPR043502">
    <property type="entry name" value="DNA/RNA_pol_sf"/>
</dbReference>
<feature type="region of interest" description="Disordered" evidence="1">
    <location>
        <begin position="451"/>
        <end position="482"/>
    </location>
</feature>
<dbReference type="PANTHER" id="PTHR11439:SF467">
    <property type="entry name" value="INTEGRASE CATALYTIC DOMAIN-CONTAINING PROTEIN"/>
    <property type="match status" value="1"/>
</dbReference>
<dbReference type="PANTHER" id="PTHR11439">
    <property type="entry name" value="GAG-POL-RELATED RETROTRANSPOSON"/>
    <property type="match status" value="1"/>
</dbReference>
<accession>A0A507DR81</accession>
<reference evidence="3 4" key="1">
    <citation type="journal article" date="2019" name="Sci. Rep.">
        <title>Comparative genomics of chytrid fungi reveal insights into the obligate biotrophic and pathogenic lifestyle of Synchytrium endobioticum.</title>
        <authorList>
            <person name="van de Vossenberg B.T.L.H."/>
            <person name="Warris S."/>
            <person name="Nguyen H.D.T."/>
            <person name="van Gent-Pelzer M.P.E."/>
            <person name="Joly D.L."/>
            <person name="van de Geest H.C."/>
            <person name="Bonants P.J.M."/>
            <person name="Smith D.S."/>
            <person name="Levesque C.A."/>
            <person name="van der Lee T.A.J."/>
        </authorList>
    </citation>
    <scope>NUCLEOTIDE SEQUENCE [LARGE SCALE GENOMIC DNA]</scope>
    <source>
        <strain evidence="3 4">CBS 675.73</strain>
    </source>
</reference>
<dbReference type="CDD" id="cd09272">
    <property type="entry name" value="RNase_HI_RT_Ty1"/>
    <property type="match status" value="1"/>
</dbReference>
<comment type="caution">
    <text evidence="3">The sequence shown here is derived from an EMBL/GenBank/DDBJ whole genome shotgun (WGS) entry which is preliminary data.</text>
</comment>
<dbReference type="OrthoDB" id="5423336at2759"/>
<evidence type="ECO:0000259" key="2">
    <source>
        <dbReference type="Pfam" id="PF07727"/>
    </source>
</evidence>
<evidence type="ECO:0000313" key="3">
    <source>
        <dbReference type="EMBL" id="TPX54244.1"/>
    </source>
</evidence>
<dbReference type="AlphaFoldDB" id="A0A507DR81"/>
<proteinExistence type="predicted"/>
<gene>
    <name evidence="3" type="ORF">CcCBS67573_g09597</name>
</gene>
<sequence>MSCPLLDATHDTPASSTAAADLLSPSDRDPPNCNSAMKSAFKDKWIKVEQAELTALQDSQTYSYAFAPDSANIIGSEWVYKIKLNADSSVERFKARLVAQGYTQRFGFDYAETYSPVMHSATFPYLYGELEDPVCMKQLPGHDDGSRCIYKLKKGLYGLKQAGRIWYIKLVTYLKSRGYIQSTADPCIFYKTMGTKCLFLAIYIDDICFFGHQCMIDAAFNDIKSAFKVHDLGPITYTIGIQVEHMPSGIFIHQSNPITHIFQREPSTETSTLMPDPKTYLEAIGCLNYAAINTRPDLSTAVSYLSVFSSKPSTEHWDYLMRKYCYLNDTKDHGISYSNSGNLLPHGFADAAYNVHSGAKLQLSYLVLLADGAISWKSTKTPIVPLSSTEAEYMSISELGREIQSFINLHTTLDIHVTMPLTLFEDNMSTINATMTCSPINRNTSMSAITTSENLSIPNKSPSRTSKLPTNRPICSPSHLNATPSASTVRNSECAHGHLSRYLIISDCAKRIWG</sequence>
<evidence type="ECO:0000313" key="4">
    <source>
        <dbReference type="Proteomes" id="UP000320333"/>
    </source>
</evidence>
<dbReference type="InterPro" id="IPR013103">
    <property type="entry name" value="RVT_2"/>
</dbReference>
<evidence type="ECO:0000256" key="1">
    <source>
        <dbReference type="SAM" id="MobiDB-lite"/>
    </source>
</evidence>